<evidence type="ECO:0000313" key="2">
    <source>
        <dbReference type="EMBL" id="RUS85362.1"/>
    </source>
</evidence>
<dbReference type="EMBL" id="RQTK01000173">
    <property type="protein sequence ID" value="RUS85362.1"/>
    <property type="molecule type" value="Genomic_DNA"/>
</dbReference>
<organism evidence="2 3">
    <name type="scientific">Elysia chlorotica</name>
    <name type="common">Eastern emerald elysia</name>
    <name type="synonym">Sea slug</name>
    <dbReference type="NCBI Taxonomy" id="188477"/>
    <lineage>
        <taxon>Eukaryota</taxon>
        <taxon>Metazoa</taxon>
        <taxon>Spiralia</taxon>
        <taxon>Lophotrochozoa</taxon>
        <taxon>Mollusca</taxon>
        <taxon>Gastropoda</taxon>
        <taxon>Heterobranchia</taxon>
        <taxon>Euthyneura</taxon>
        <taxon>Panpulmonata</taxon>
        <taxon>Sacoglossa</taxon>
        <taxon>Placobranchoidea</taxon>
        <taxon>Plakobranchidae</taxon>
        <taxon>Elysia</taxon>
    </lineage>
</organism>
<dbReference type="AlphaFoldDB" id="A0A433TUY0"/>
<feature type="region of interest" description="Disordered" evidence="1">
    <location>
        <begin position="1"/>
        <end position="21"/>
    </location>
</feature>
<accession>A0A433TUY0</accession>
<comment type="caution">
    <text evidence="2">The sequence shown here is derived from an EMBL/GenBank/DDBJ whole genome shotgun (WGS) entry which is preliminary data.</text>
</comment>
<gene>
    <name evidence="2" type="ORF">EGW08_006905</name>
</gene>
<name>A0A433TUY0_ELYCH</name>
<keyword evidence="3" id="KW-1185">Reference proteome</keyword>
<feature type="region of interest" description="Disordered" evidence="1">
    <location>
        <begin position="244"/>
        <end position="273"/>
    </location>
</feature>
<feature type="compositionally biased region" description="Basic and acidic residues" evidence="1">
    <location>
        <begin position="251"/>
        <end position="263"/>
    </location>
</feature>
<proteinExistence type="predicted"/>
<evidence type="ECO:0000313" key="3">
    <source>
        <dbReference type="Proteomes" id="UP000271974"/>
    </source>
</evidence>
<protein>
    <submittedName>
        <fullName evidence="2">Uncharacterized protein</fullName>
    </submittedName>
</protein>
<evidence type="ECO:0000256" key="1">
    <source>
        <dbReference type="SAM" id="MobiDB-lite"/>
    </source>
</evidence>
<feature type="compositionally biased region" description="Basic and acidic residues" evidence="1">
    <location>
        <begin position="12"/>
        <end position="21"/>
    </location>
</feature>
<reference evidence="2 3" key="1">
    <citation type="submission" date="2019-01" db="EMBL/GenBank/DDBJ databases">
        <title>A draft genome assembly of the solar-powered sea slug Elysia chlorotica.</title>
        <authorList>
            <person name="Cai H."/>
            <person name="Li Q."/>
            <person name="Fang X."/>
            <person name="Li J."/>
            <person name="Curtis N.E."/>
            <person name="Altenburger A."/>
            <person name="Shibata T."/>
            <person name="Feng M."/>
            <person name="Maeda T."/>
            <person name="Schwartz J.A."/>
            <person name="Shigenobu S."/>
            <person name="Lundholm N."/>
            <person name="Nishiyama T."/>
            <person name="Yang H."/>
            <person name="Hasebe M."/>
            <person name="Li S."/>
            <person name="Pierce S.K."/>
            <person name="Wang J."/>
        </authorList>
    </citation>
    <scope>NUCLEOTIDE SEQUENCE [LARGE SCALE GENOMIC DNA]</scope>
    <source>
        <strain evidence="2">EC2010</strain>
        <tissue evidence="2">Whole organism of an adult</tissue>
    </source>
</reference>
<sequence>MEGEGFISHSVAEPDERGVDELQERDECDQVDGDVRHQLDGHGRSIGRRLDQVTLHLQYTPFLHLEGICTSMFWCLCLGVEQFGDGQSSRGGHHRGRERNITKNASYVVQNVRSHDRARDSGETSRHDGVDLRLGHVRQERANHQRRLPHLAYEDVSRSVDRFCRRRAQTPGQESPQQFDNSLHDTQVVEDRHDRAEEYHHWQLESHLEGEIMILIFISKDKDRTGVCISQELGDAVAQPLEGMVAPGGSQDEHSENHLEGHAPKHWSPLYLQ</sequence>
<dbReference type="Proteomes" id="UP000271974">
    <property type="component" value="Unassembled WGS sequence"/>
</dbReference>
<feature type="non-terminal residue" evidence="2">
    <location>
        <position position="273"/>
    </location>
</feature>